<organism evidence="1">
    <name type="scientific">Tanacetum cinerariifolium</name>
    <name type="common">Dalmatian daisy</name>
    <name type="synonym">Chrysanthemum cinerariifolium</name>
    <dbReference type="NCBI Taxonomy" id="118510"/>
    <lineage>
        <taxon>Eukaryota</taxon>
        <taxon>Viridiplantae</taxon>
        <taxon>Streptophyta</taxon>
        <taxon>Embryophyta</taxon>
        <taxon>Tracheophyta</taxon>
        <taxon>Spermatophyta</taxon>
        <taxon>Magnoliopsida</taxon>
        <taxon>eudicotyledons</taxon>
        <taxon>Gunneridae</taxon>
        <taxon>Pentapetalae</taxon>
        <taxon>asterids</taxon>
        <taxon>campanulids</taxon>
        <taxon>Asterales</taxon>
        <taxon>Asteraceae</taxon>
        <taxon>Asteroideae</taxon>
        <taxon>Anthemideae</taxon>
        <taxon>Anthemidinae</taxon>
        <taxon>Tanacetum</taxon>
    </lineage>
</organism>
<name>A0A699XIY4_TANCI</name>
<sequence>RRAAGRWRSAGWRSGGCAWKSSSVAGRSAHRRDDERILDARGSAVLAAAGERRAVGPALGDRLDLGPELDAL</sequence>
<dbReference type="EMBL" id="BKCJ011834188">
    <property type="protein sequence ID" value="GFD56861.1"/>
    <property type="molecule type" value="Genomic_DNA"/>
</dbReference>
<accession>A0A699XIY4</accession>
<gene>
    <name evidence="1" type="ORF">Tci_928830</name>
</gene>
<comment type="caution">
    <text evidence="1">The sequence shown here is derived from an EMBL/GenBank/DDBJ whole genome shotgun (WGS) entry which is preliminary data.</text>
</comment>
<dbReference type="AlphaFoldDB" id="A0A699XIY4"/>
<feature type="non-terminal residue" evidence="1">
    <location>
        <position position="72"/>
    </location>
</feature>
<feature type="non-terminal residue" evidence="1">
    <location>
        <position position="1"/>
    </location>
</feature>
<proteinExistence type="predicted"/>
<protein>
    <submittedName>
        <fullName evidence="1">Uncharacterized protein</fullName>
    </submittedName>
</protein>
<evidence type="ECO:0000313" key="1">
    <source>
        <dbReference type="EMBL" id="GFD56861.1"/>
    </source>
</evidence>
<reference evidence="1" key="1">
    <citation type="journal article" date="2019" name="Sci. Rep.">
        <title>Draft genome of Tanacetum cinerariifolium, the natural source of mosquito coil.</title>
        <authorList>
            <person name="Yamashiro T."/>
            <person name="Shiraishi A."/>
            <person name="Satake H."/>
            <person name="Nakayama K."/>
        </authorList>
    </citation>
    <scope>NUCLEOTIDE SEQUENCE</scope>
</reference>